<feature type="transmembrane region" description="Helical" evidence="23">
    <location>
        <begin position="799"/>
        <end position="817"/>
    </location>
</feature>
<feature type="transmembrane region" description="Helical" evidence="23">
    <location>
        <begin position="771"/>
        <end position="793"/>
    </location>
</feature>
<evidence type="ECO:0000256" key="8">
    <source>
        <dbReference type="ARBA" id="ARBA00022692"/>
    </source>
</evidence>
<comment type="catalytic activity">
    <reaction evidence="22">
        <text>Cu(+)(in) + ATP + H2O = Cu(+)(out) + ADP + phosphate + H(+)</text>
        <dbReference type="Rhea" id="RHEA:25792"/>
        <dbReference type="ChEBI" id="CHEBI:15377"/>
        <dbReference type="ChEBI" id="CHEBI:15378"/>
        <dbReference type="ChEBI" id="CHEBI:30616"/>
        <dbReference type="ChEBI" id="CHEBI:43474"/>
        <dbReference type="ChEBI" id="CHEBI:49552"/>
        <dbReference type="ChEBI" id="CHEBI:456216"/>
        <dbReference type="EC" id="7.2.2.8"/>
    </reaction>
</comment>
<evidence type="ECO:0000256" key="21">
    <source>
        <dbReference type="ARBA" id="ARBA00033239"/>
    </source>
</evidence>
<comment type="subcellular location">
    <subcellularLocation>
        <location evidence="1">Cell membrane</location>
        <topology evidence="1">Multi-pass membrane protein</topology>
    </subcellularLocation>
</comment>
<dbReference type="InterPro" id="IPR008250">
    <property type="entry name" value="ATPase_P-typ_transduc_dom_A_sf"/>
</dbReference>
<evidence type="ECO:0000256" key="6">
    <source>
        <dbReference type="ARBA" id="ARBA00022475"/>
    </source>
</evidence>
<gene>
    <name evidence="25" type="primary">copA</name>
    <name evidence="25" type="ORF">A6A20_01160</name>
</gene>
<keyword evidence="15" id="KW-1278">Translocase</keyword>
<feature type="transmembrane region" description="Helical" evidence="23">
    <location>
        <begin position="246"/>
        <end position="267"/>
    </location>
</feature>
<dbReference type="GO" id="GO:0140581">
    <property type="term" value="F:P-type monovalent copper transporter activity"/>
    <property type="evidence" value="ECO:0007669"/>
    <property type="project" value="UniProtKB-EC"/>
</dbReference>
<dbReference type="InterPro" id="IPR023298">
    <property type="entry name" value="ATPase_P-typ_TM_dom_sf"/>
</dbReference>
<name>A0A9X4PB21_9PAST</name>
<dbReference type="EC" id="7.2.2.8" evidence="3"/>
<dbReference type="GO" id="GO:0005886">
    <property type="term" value="C:plasma membrane"/>
    <property type="evidence" value="ECO:0007669"/>
    <property type="project" value="UniProtKB-SubCell"/>
</dbReference>
<keyword evidence="18" id="KW-0406">Ion transport</keyword>
<evidence type="ECO:0000256" key="19">
    <source>
        <dbReference type="ARBA" id="ARBA00023136"/>
    </source>
</evidence>
<dbReference type="PRINTS" id="PR00119">
    <property type="entry name" value="CATATPASE"/>
</dbReference>
<dbReference type="NCBIfam" id="TIGR01494">
    <property type="entry name" value="ATPase_P-type"/>
    <property type="match status" value="1"/>
</dbReference>
<proteinExistence type="inferred from homology"/>
<evidence type="ECO:0000256" key="5">
    <source>
        <dbReference type="ARBA" id="ARBA00022448"/>
    </source>
</evidence>
<dbReference type="Proteomes" id="UP001155500">
    <property type="component" value="Unassembled WGS sequence"/>
</dbReference>
<evidence type="ECO:0000256" key="14">
    <source>
        <dbReference type="ARBA" id="ARBA00022842"/>
    </source>
</evidence>
<evidence type="ECO:0000256" key="17">
    <source>
        <dbReference type="ARBA" id="ARBA00023008"/>
    </source>
</evidence>
<dbReference type="Gene3D" id="3.40.1110.10">
    <property type="entry name" value="Calcium-transporting ATPase, cytoplasmic domain N"/>
    <property type="match status" value="1"/>
</dbReference>
<dbReference type="Pfam" id="PF00403">
    <property type="entry name" value="HMA"/>
    <property type="match status" value="2"/>
</dbReference>
<keyword evidence="12" id="KW-0187">Copper transport</keyword>
<evidence type="ECO:0000256" key="15">
    <source>
        <dbReference type="ARBA" id="ARBA00022967"/>
    </source>
</evidence>
<dbReference type="Gene3D" id="2.70.150.10">
    <property type="entry name" value="Calcium-transporting ATPase, cytoplasmic transduction domain A"/>
    <property type="match status" value="1"/>
</dbReference>
<evidence type="ECO:0000256" key="2">
    <source>
        <dbReference type="ARBA" id="ARBA00006024"/>
    </source>
</evidence>
<dbReference type="InterPro" id="IPR036412">
    <property type="entry name" value="HAD-like_sf"/>
</dbReference>
<keyword evidence="17" id="KW-0186">Copper</keyword>
<protein>
    <recommendedName>
        <fullName evidence="4">Copper-exporting P-type ATPase</fullName>
        <ecNumber evidence="3">7.2.2.8</ecNumber>
    </recommendedName>
    <alternativeName>
        <fullName evidence="20">Copper-exporting P-type ATPase A</fullName>
    </alternativeName>
    <alternativeName>
        <fullName evidence="21">Cu(+)-exporting ATPase</fullName>
    </alternativeName>
</protein>
<dbReference type="InterPro" id="IPR027256">
    <property type="entry name" value="P-typ_ATPase_IB"/>
</dbReference>
<evidence type="ECO:0000313" key="25">
    <source>
        <dbReference type="EMBL" id="MDG6894271.1"/>
    </source>
</evidence>
<feature type="domain" description="HMA" evidence="24">
    <location>
        <begin position="94"/>
        <end position="157"/>
    </location>
</feature>
<keyword evidence="11 23" id="KW-0547">Nucleotide-binding</keyword>
<dbReference type="CDD" id="cd02094">
    <property type="entry name" value="P-type_ATPase_Cu-like"/>
    <property type="match status" value="1"/>
</dbReference>
<dbReference type="PROSITE" id="PS00154">
    <property type="entry name" value="ATPASE_E1_E2"/>
    <property type="match status" value="1"/>
</dbReference>
<dbReference type="Pfam" id="PF00122">
    <property type="entry name" value="E1-E2_ATPase"/>
    <property type="match status" value="1"/>
</dbReference>
<dbReference type="InterPro" id="IPR044492">
    <property type="entry name" value="P_typ_ATPase_HD_dom"/>
</dbReference>
<dbReference type="PANTHER" id="PTHR43520:SF6">
    <property type="entry name" value="COPPER-EXPORTING P-TYPE ATPASE"/>
    <property type="match status" value="1"/>
</dbReference>
<comment type="similarity">
    <text evidence="2 23">Belongs to the cation transport ATPase (P-type) (TC 3.A.3) family. Type IB subfamily.</text>
</comment>
<organism evidence="25 26">
    <name type="scientific">Volucribacter amazonae</name>
    <dbReference type="NCBI Taxonomy" id="256731"/>
    <lineage>
        <taxon>Bacteria</taxon>
        <taxon>Pseudomonadati</taxon>
        <taxon>Pseudomonadota</taxon>
        <taxon>Gammaproteobacteria</taxon>
        <taxon>Pasteurellales</taxon>
        <taxon>Pasteurellaceae</taxon>
        <taxon>Volucribacter</taxon>
    </lineage>
</organism>
<dbReference type="SUPFAM" id="SSF55008">
    <property type="entry name" value="HMA, heavy metal-associated domain"/>
    <property type="match status" value="2"/>
</dbReference>
<dbReference type="GO" id="GO:0016887">
    <property type="term" value="F:ATP hydrolysis activity"/>
    <property type="evidence" value="ECO:0007669"/>
    <property type="project" value="InterPro"/>
</dbReference>
<feature type="domain" description="HMA" evidence="24">
    <location>
        <begin position="2"/>
        <end position="63"/>
    </location>
</feature>
<keyword evidence="6 23" id="KW-1003">Cell membrane</keyword>
<dbReference type="FunFam" id="2.70.150.10:FF:000020">
    <property type="entry name" value="Copper-exporting P-type ATPase A"/>
    <property type="match status" value="1"/>
</dbReference>
<evidence type="ECO:0000313" key="26">
    <source>
        <dbReference type="Proteomes" id="UP001155500"/>
    </source>
</evidence>
<reference evidence="25" key="1">
    <citation type="submission" date="2016-03" db="EMBL/GenBank/DDBJ databases">
        <title>Co-evolution between Pasteurellaceae and their hosts.</title>
        <authorList>
            <person name="Hansen M.J."/>
            <person name="Bojesen A.M."/>
            <person name="Planet P."/>
        </authorList>
    </citation>
    <scope>NUCLEOTIDE SEQUENCE</scope>
    <source>
        <strain evidence="25">146/S8/89</strain>
    </source>
</reference>
<feature type="transmembrane region" description="Helical" evidence="23">
    <location>
        <begin position="184"/>
        <end position="200"/>
    </location>
</feature>
<keyword evidence="10" id="KW-0677">Repeat</keyword>
<dbReference type="PRINTS" id="PR00943">
    <property type="entry name" value="CUATPASE"/>
</dbReference>
<dbReference type="SFLD" id="SFLDG00002">
    <property type="entry name" value="C1.7:_P-type_atpase_like"/>
    <property type="match status" value="1"/>
</dbReference>
<evidence type="ECO:0000256" key="16">
    <source>
        <dbReference type="ARBA" id="ARBA00022989"/>
    </source>
</evidence>
<dbReference type="InterPro" id="IPR036163">
    <property type="entry name" value="HMA_dom_sf"/>
</dbReference>
<evidence type="ECO:0000256" key="23">
    <source>
        <dbReference type="RuleBase" id="RU362081"/>
    </source>
</evidence>
<evidence type="ECO:0000256" key="20">
    <source>
        <dbReference type="ARBA" id="ARBA00029719"/>
    </source>
</evidence>
<accession>A0A9X4PB21</accession>
<dbReference type="InterPro" id="IPR023299">
    <property type="entry name" value="ATPase_P-typ_cyto_dom_N"/>
</dbReference>
<keyword evidence="16 23" id="KW-1133">Transmembrane helix</keyword>
<keyword evidence="7" id="KW-0597">Phosphoprotein</keyword>
<dbReference type="NCBIfam" id="TIGR01525">
    <property type="entry name" value="ATPase-IB_hvy"/>
    <property type="match status" value="1"/>
</dbReference>
<dbReference type="PANTHER" id="PTHR43520">
    <property type="entry name" value="ATP7, ISOFORM B"/>
    <property type="match status" value="1"/>
</dbReference>
<sequence>MNIIRLNLAGLSCGHCVKAVKQRLENIEGVAEVEVDLTSATVKGNVEPQVLIEAIKQRDYDASLAEENHPKAKLLPNETMLTKPDPEVVGQAKDQVHLLLTGLNCAACVLKVQKALEEVEQVTSVQVNLADQTALVIGKANPQSLVAAVVRAGYGAEVIEDEQIRREKQYHQIQQEIYQRKHQAIVALGVGLALMIWGLFTGDMALTASNRVFWFIVAVVTLIILVYAGGHFYLRAYQALRNKTATMDTLVALGTGTAWLYSFMIVVKPMWFPLESRHLYFEASAMIIGLINLGKMLEVKAKQRSSKALEHLIDLTPKTARVLLDEQEKVIPLEQVITGMKLRLQTGDRIAVDGVLQQGRIWVDESMLTGEPLAVEKQKGDKVSAGTMVHDGSAVILAEEIGHNTRLANIIKLVRQAQSSKPKIGQLVDKIASIFVPIVLIIALFTGIIWYFIYPNYALVTFTTVLIIACPCALGLATPMSIIAGVGRAAELGILVRDAEALQKAAAVDTLVFDKTGTLTQGMPKVTAIYCCQDFPQHKAIQLAASLEQGANHPLAKALLNFAEENQQPLLPLSDFTTLKGLGVKGQVEQQKLLLGSEKLLQQQHIATENAQDFIDQQQASGATVVFLCIEQQLVALFAISDPLREESKNAIARLHQQGYQLIMLTGDQTKTAQAIAEPLELDQVIAGVLPEQKAQVIQHLQQQGHQVLMVGDGINDAPALAQANVSIAMGEGSDIAIETAEITLMRPSINAVVDGLLLAKATLRNMKQNLFGAFVYNSLGIPIAAGILYPFLGILLNPMWAGLAMALSSITVAVNANRLVNFNLNQ</sequence>
<feature type="transmembrane region" description="Helical" evidence="23">
    <location>
        <begin position="459"/>
        <end position="478"/>
    </location>
</feature>
<dbReference type="SUPFAM" id="SSF81665">
    <property type="entry name" value="Calcium ATPase, transmembrane domain M"/>
    <property type="match status" value="1"/>
</dbReference>
<evidence type="ECO:0000256" key="3">
    <source>
        <dbReference type="ARBA" id="ARBA00012517"/>
    </source>
</evidence>
<keyword evidence="13 23" id="KW-0067">ATP-binding</keyword>
<evidence type="ECO:0000256" key="22">
    <source>
        <dbReference type="ARBA" id="ARBA00049289"/>
    </source>
</evidence>
<evidence type="ECO:0000256" key="1">
    <source>
        <dbReference type="ARBA" id="ARBA00004651"/>
    </source>
</evidence>
<feature type="transmembrane region" description="Helical" evidence="23">
    <location>
        <begin position="212"/>
        <end position="234"/>
    </location>
</feature>
<dbReference type="Gene3D" id="3.40.50.1000">
    <property type="entry name" value="HAD superfamily/HAD-like"/>
    <property type="match status" value="1"/>
</dbReference>
<evidence type="ECO:0000256" key="7">
    <source>
        <dbReference type="ARBA" id="ARBA00022553"/>
    </source>
</evidence>
<dbReference type="Gene3D" id="3.30.70.100">
    <property type="match status" value="2"/>
</dbReference>
<dbReference type="InterPro" id="IPR017969">
    <property type="entry name" value="Heavy-metal-associated_CS"/>
</dbReference>
<dbReference type="InterPro" id="IPR023214">
    <property type="entry name" value="HAD_sf"/>
</dbReference>
<evidence type="ECO:0000256" key="13">
    <source>
        <dbReference type="ARBA" id="ARBA00022840"/>
    </source>
</evidence>
<dbReference type="GO" id="GO:0055070">
    <property type="term" value="P:copper ion homeostasis"/>
    <property type="evidence" value="ECO:0007669"/>
    <property type="project" value="TreeGrafter"/>
</dbReference>
<dbReference type="InterPro" id="IPR018303">
    <property type="entry name" value="ATPase_P-typ_P_site"/>
</dbReference>
<keyword evidence="8 23" id="KW-0812">Transmembrane</keyword>
<dbReference type="CDD" id="cd00371">
    <property type="entry name" value="HMA"/>
    <property type="match status" value="2"/>
</dbReference>
<dbReference type="SUPFAM" id="SSF56784">
    <property type="entry name" value="HAD-like"/>
    <property type="match status" value="1"/>
</dbReference>
<keyword evidence="14" id="KW-0460">Magnesium</keyword>
<comment type="caution">
    <text evidence="25">The sequence shown here is derived from an EMBL/GenBank/DDBJ whole genome shotgun (WGS) entry which is preliminary data.</text>
</comment>
<feature type="transmembrane region" description="Helical" evidence="23">
    <location>
        <begin position="431"/>
        <end position="453"/>
    </location>
</feature>
<dbReference type="SFLD" id="SFLDF00027">
    <property type="entry name" value="p-type_atpase"/>
    <property type="match status" value="1"/>
</dbReference>
<keyword evidence="5" id="KW-0813">Transport</keyword>
<evidence type="ECO:0000256" key="11">
    <source>
        <dbReference type="ARBA" id="ARBA00022741"/>
    </source>
</evidence>
<dbReference type="PROSITE" id="PS01047">
    <property type="entry name" value="HMA_1"/>
    <property type="match status" value="2"/>
</dbReference>
<dbReference type="AlphaFoldDB" id="A0A9X4PB21"/>
<dbReference type="GO" id="GO:0005507">
    <property type="term" value="F:copper ion binding"/>
    <property type="evidence" value="ECO:0007669"/>
    <property type="project" value="TreeGrafter"/>
</dbReference>
<evidence type="ECO:0000256" key="12">
    <source>
        <dbReference type="ARBA" id="ARBA00022796"/>
    </source>
</evidence>
<keyword evidence="26" id="KW-1185">Reference proteome</keyword>
<dbReference type="GO" id="GO:0060003">
    <property type="term" value="P:copper ion export"/>
    <property type="evidence" value="ECO:0007669"/>
    <property type="project" value="UniProtKB-ARBA"/>
</dbReference>
<evidence type="ECO:0000256" key="10">
    <source>
        <dbReference type="ARBA" id="ARBA00022737"/>
    </source>
</evidence>
<dbReference type="RefSeq" id="WP_279571759.1">
    <property type="nucleotide sequence ID" value="NZ_LWID01000001.1"/>
</dbReference>
<evidence type="ECO:0000256" key="18">
    <source>
        <dbReference type="ARBA" id="ARBA00023065"/>
    </source>
</evidence>
<evidence type="ECO:0000256" key="9">
    <source>
        <dbReference type="ARBA" id="ARBA00022723"/>
    </source>
</evidence>
<evidence type="ECO:0000256" key="4">
    <source>
        <dbReference type="ARBA" id="ARBA00015102"/>
    </source>
</evidence>
<evidence type="ECO:0000259" key="24">
    <source>
        <dbReference type="PROSITE" id="PS50846"/>
    </source>
</evidence>
<keyword evidence="19 23" id="KW-0472">Membrane</keyword>
<dbReference type="GO" id="GO:0043682">
    <property type="term" value="F:P-type divalent copper transporter activity"/>
    <property type="evidence" value="ECO:0007669"/>
    <property type="project" value="TreeGrafter"/>
</dbReference>
<dbReference type="NCBIfam" id="TIGR01511">
    <property type="entry name" value="ATPase-IB1_Cu"/>
    <property type="match status" value="1"/>
</dbReference>
<dbReference type="Pfam" id="PF00702">
    <property type="entry name" value="Hydrolase"/>
    <property type="match status" value="1"/>
</dbReference>
<dbReference type="SUPFAM" id="SSF81653">
    <property type="entry name" value="Calcium ATPase, transduction domain A"/>
    <property type="match status" value="1"/>
</dbReference>
<keyword evidence="9 23" id="KW-0479">Metal-binding</keyword>
<dbReference type="PRINTS" id="PR00942">
    <property type="entry name" value="CUATPASEI"/>
</dbReference>
<dbReference type="SFLD" id="SFLDS00003">
    <property type="entry name" value="Haloacid_Dehalogenase"/>
    <property type="match status" value="1"/>
</dbReference>
<dbReference type="EMBL" id="LWID01000001">
    <property type="protein sequence ID" value="MDG6894271.1"/>
    <property type="molecule type" value="Genomic_DNA"/>
</dbReference>
<dbReference type="InterPro" id="IPR059000">
    <property type="entry name" value="ATPase_P-type_domA"/>
</dbReference>
<dbReference type="GO" id="GO:0005524">
    <property type="term" value="F:ATP binding"/>
    <property type="evidence" value="ECO:0007669"/>
    <property type="project" value="UniProtKB-UniRule"/>
</dbReference>
<dbReference type="PROSITE" id="PS50846">
    <property type="entry name" value="HMA_2"/>
    <property type="match status" value="2"/>
</dbReference>
<feature type="transmembrane region" description="Helical" evidence="23">
    <location>
        <begin position="279"/>
        <end position="297"/>
    </location>
</feature>
<dbReference type="InterPro" id="IPR006121">
    <property type="entry name" value="HMA_dom"/>
</dbReference>
<dbReference type="InterPro" id="IPR001757">
    <property type="entry name" value="P_typ_ATPase"/>
</dbReference>